<dbReference type="Proteomes" id="UP000612746">
    <property type="component" value="Unassembled WGS sequence"/>
</dbReference>
<reference evidence="2" key="1">
    <citation type="submission" date="2020-12" db="EMBL/GenBank/DDBJ databases">
        <title>Metabolic potential, ecology and presence of endohyphal bacteria is reflected in genomic diversity of Mucoromycotina.</title>
        <authorList>
            <person name="Muszewska A."/>
            <person name="Okrasinska A."/>
            <person name="Steczkiewicz K."/>
            <person name="Drgas O."/>
            <person name="Orlowska M."/>
            <person name="Perlinska-Lenart U."/>
            <person name="Aleksandrzak-Piekarczyk T."/>
            <person name="Szatraj K."/>
            <person name="Zielenkiewicz U."/>
            <person name="Pilsyk S."/>
            <person name="Malc E."/>
            <person name="Mieczkowski P."/>
            <person name="Kruszewska J.S."/>
            <person name="Biernat P."/>
            <person name="Pawlowska J."/>
        </authorList>
    </citation>
    <scope>NUCLEOTIDE SEQUENCE</scope>
    <source>
        <strain evidence="2">WA0000051536</strain>
    </source>
</reference>
<dbReference type="GO" id="GO:0070813">
    <property type="term" value="P:hydrogen sulfide metabolic process"/>
    <property type="evidence" value="ECO:0007669"/>
    <property type="project" value="TreeGrafter"/>
</dbReference>
<evidence type="ECO:0000313" key="2">
    <source>
        <dbReference type="EMBL" id="KAG2172965.1"/>
    </source>
</evidence>
<sequence>MNPIIHSLYEPVTGTWQYIVADPSKREATIIDPVLDYDKESGVIDIRSADKLLKLIEDNKYRVSYILETHAHADHLSASRYLQSVVGRRQSVAPAVCIGHRIVQVQQTFSTIYSIPQAELEKAFDRLLQDEEELVLGSLSIHVIHLPGHTPDHVGYIIGSNVFTGDSIFNPDVGSARCDFPGGSATTLYQTSRRLLSLPEHYRLYTGHDYPPSDRYTDVGIDESRAVPFTTVKQQRLENKHLKASTSEEEFVTWRNERDSGLQTPKLLIPSIRTNIRGGRLPRSSEDGFKILKVPESVIRVS</sequence>
<dbReference type="SMART" id="SM00849">
    <property type="entry name" value="Lactamase_B"/>
    <property type="match status" value="1"/>
</dbReference>
<feature type="domain" description="Metallo-beta-lactamase" evidence="1">
    <location>
        <begin position="14"/>
        <end position="208"/>
    </location>
</feature>
<dbReference type="InterPro" id="IPR036866">
    <property type="entry name" value="RibonucZ/Hydroxyglut_hydro"/>
</dbReference>
<dbReference type="AlphaFoldDB" id="A0A8H7PFJ2"/>
<dbReference type="InterPro" id="IPR051682">
    <property type="entry name" value="Mito_Persulfide_Diox"/>
</dbReference>
<accession>A0A8H7PFJ2</accession>
<evidence type="ECO:0000313" key="3">
    <source>
        <dbReference type="Proteomes" id="UP000612746"/>
    </source>
</evidence>
<dbReference type="GO" id="GO:0006749">
    <property type="term" value="P:glutathione metabolic process"/>
    <property type="evidence" value="ECO:0007669"/>
    <property type="project" value="InterPro"/>
</dbReference>
<dbReference type="CDD" id="cd07724">
    <property type="entry name" value="POD-like_MBL-fold"/>
    <property type="match status" value="1"/>
</dbReference>
<evidence type="ECO:0000259" key="1">
    <source>
        <dbReference type="SMART" id="SM00849"/>
    </source>
</evidence>
<protein>
    <recommendedName>
        <fullName evidence="1">Metallo-beta-lactamase domain-containing protein</fullName>
    </recommendedName>
</protein>
<dbReference type="InterPro" id="IPR044528">
    <property type="entry name" value="POD-like_MBL-fold"/>
</dbReference>
<dbReference type="InterPro" id="IPR001279">
    <property type="entry name" value="Metallo-B-lactamas"/>
</dbReference>
<dbReference type="PANTHER" id="PTHR43084">
    <property type="entry name" value="PERSULFIDE DIOXYGENASE ETHE1"/>
    <property type="match status" value="1"/>
</dbReference>
<dbReference type="EMBL" id="JAEPRA010000021">
    <property type="protein sequence ID" value="KAG2172965.1"/>
    <property type="molecule type" value="Genomic_DNA"/>
</dbReference>
<dbReference type="PANTHER" id="PTHR43084:SF8">
    <property type="entry name" value="METALLO-BETA-LACTAMASE SUPERFAMILY PROTEIN"/>
    <property type="match status" value="1"/>
</dbReference>
<name>A0A8H7PFJ2_9FUNG</name>
<organism evidence="2 3">
    <name type="scientific">Umbelopsis vinacea</name>
    <dbReference type="NCBI Taxonomy" id="44442"/>
    <lineage>
        <taxon>Eukaryota</taxon>
        <taxon>Fungi</taxon>
        <taxon>Fungi incertae sedis</taxon>
        <taxon>Mucoromycota</taxon>
        <taxon>Mucoromycotina</taxon>
        <taxon>Umbelopsidomycetes</taxon>
        <taxon>Umbelopsidales</taxon>
        <taxon>Umbelopsidaceae</taxon>
        <taxon>Umbelopsis</taxon>
    </lineage>
</organism>
<dbReference type="GO" id="GO:0050313">
    <property type="term" value="F:sulfur dioxygenase activity"/>
    <property type="evidence" value="ECO:0007669"/>
    <property type="project" value="InterPro"/>
</dbReference>
<gene>
    <name evidence="2" type="ORF">INT44_004706</name>
</gene>
<dbReference type="Gene3D" id="3.60.15.10">
    <property type="entry name" value="Ribonuclease Z/Hydroxyacylglutathione hydrolase-like"/>
    <property type="match status" value="1"/>
</dbReference>
<proteinExistence type="predicted"/>
<comment type="caution">
    <text evidence="2">The sequence shown here is derived from an EMBL/GenBank/DDBJ whole genome shotgun (WGS) entry which is preliminary data.</text>
</comment>
<dbReference type="OrthoDB" id="449487at2759"/>
<dbReference type="SUPFAM" id="SSF56281">
    <property type="entry name" value="Metallo-hydrolase/oxidoreductase"/>
    <property type="match status" value="1"/>
</dbReference>
<keyword evidence="3" id="KW-1185">Reference proteome</keyword>
<dbReference type="Pfam" id="PF00753">
    <property type="entry name" value="Lactamase_B"/>
    <property type="match status" value="1"/>
</dbReference>